<dbReference type="PANTHER" id="PTHR31912:SF34">
    <property type="entry name" value="NOTOCHORD-RELATED PROTEIN"/>
    <property type="match status" value="1"/>
</dbReference>
<feature type="compositionally biased region" description="Basic and acidic residues" evidence="1">
    <location>
        <begin position="184"/>
        <end position="194"/>
    </location>
</feature>
<dbReference type="OrthoDB" id="2246127at2759"/>
<comment type="caution">
    <text evidence="2">The sequence shown here is derived from an EMBL/GenBank/DDBJ whole genome shotgun (WGS) entry which is preliminary data.</text>
</comment>
<feature type="region of interest" description="Disordered" evidence="1">
    <location>
        <begin position="580"/>
        <end position="646"/>
    </location>
</feature>
<sequence length="1283" mass="144286">MEQPNPLIWATSLNDQGQTVATCLICNDGKQRRPVLCKRHEETQVHQANLEYSQRDTTRSEGINVNSAPSPPARESDSDTGLVENAVRHLVYSLAYPNARRSPSPDDLPPPPSPGFDWNLFRAEDTAVPLTSEERSVALIAQGLLERFDELSIDSDEERSERDLEEEEVNEVSFNVDDGEDTPEPPRKRPRVHDPELTSRQWFPWVDKMTCTLDILMHLPRSVFSRKQLDLFLWLLKVNNVNDVPSVRQMQAVNEALQKMCGVDSIPYEGALGHRYYVNSLAQIIAQEMANPKVRPHLHFYPEDSGSKLSEARQGARWLREVPNEHLTPMARLGSQDYFIYEPAMLRDQRCCVPFRWFTRGGKLHAKCWELHTVATNTGLKWRVVKVDNLEVSERDFLKNFPELQSDAHLYGLPLPSAIHDIYDPTTATSNPWTFTDPAVGNSWRTRARGARVVSFAAWLYCDDTSGNTSKKWNEHNSFLFTPAGLPREEAQKEYNIHFLSTSNLAPPLEMLEGIVEQLELCQRDGIWAWDCVNNEPILVIPFILALLGDNPMQSEFACHIGLRGKLFCRACKVAGLHAGKARTADQNGAESREDDGDSGGGDDGSHTDDDDGSQTGEQSGGSGESNASAESVTAKSKPSKKKKIVETLDQMRQRLMSFIKPGERRTKEETQHRLRTFFVESKTVGTETKVKKMRTETGVKDTYQQHFLEQIIQSYKSKRGAQNRQAALDAKLQQLPSDPDKLTSPVWRIKGLDPHEDTPVEILHVILLGFVKYMWRDVIQNQLKNKPIEKDRLITRLSSFDVSGLGISPLAGRTLVQYSGSLTGRDFRVIAQVAPFVIYDLVSQPCLDAWLALSKLIPLIWQPEIENVEAHLVLLEKEIQHFLLCAARWTSRWYNKPKFHILVHILDHIRRFGPAILYATEAFESFNAIIRAKSVHSNRHAPSCDIAHGFAQGNRIRHLLSQGLFLLSSSFSLSHLLNPSDSAHTPETPENPSDTRSRNSLITSQFSFDPSAWKSIGPGPRSLVSAPNTITHYLGLGFQSRKAEGSCISDGLHPRNFAGTLTGAKLPHMLHAIPDNQPLFKTCKEVILMNGDKCKPGDFVISRHWEHLTETFVGRVAEVIQQRGSSADFAHEPDGILLQLTSVARSSPHHKMPHIELQNQWVLVGSNSLLCTVNAPHNCAANNCLTSGRRSVFQERQVTDLVQDVVAHTTNPDQRVLNTAQMRDARHVQRLRLMQPQSVLGLRGEEAGEEAGVDLLSEVDLQHDQEVQFVVLHVGEPQFQRG</sequence>
<name>A0A369J472_HYPMA</name>
<reference evidence="2" key="1">
    <citation type="submission" date="2018-04" db="EMBL/GenBank/DDBJ databases">
        <title>Whole genome sequencing of Hypsizygus marmoreus.</title>
        <authorList>
            <person name="Choi I.-G."/>
            <person name="Min B."/>
            <person name="Kim J.-G."/>
            <person name="Kim S."/>
            <person name="Oh Y.-L."/>
            <person name="Kong W.-S."/>
            <person name="Park H."/>
            <person name="Jeong J."/>
            <person name="Song E.-S."/>
        </authorList>
    </citation>
    <scope>NUCLEOTIDE SEQUENCE [LARGE SCALE GENOMIC DNA]</scope>
    <source>
        <strain evidence="2">51987-8</strain>
    </source>
</reference>
<dbReference type="EMBL" id="LUEZ02000184">
    <property type="protein sequence ID" value="RDB15205.1"/>
    <property type="molecule type" value="Genomic_DNA"/>
</dbReference>
<proteinExistence type="predicted"/>
<feature type="region of interest" description="Disordered" evidence="1">
    <location>
        <begin position="155"/>
        <end position="194"/>
    </location>
</feature>
<evidence type="ECO:0000313" key="3">
    <source>
        <dbReference type="Proteomes" id="UP000076154"/>
    </source>
</evidence>
<feature type="compositionally biased region" description="Acidic residues" evidence="1">
    <location>
        <begin position="155"/>
        <end position="170"/>
    </location>
</feature>
<organism evidence="2 3">
    <name type="scientific">Hypsizygus marmoreus</name>
    <name type="common">White beech mushroom</name>
    <name type="synonym">Agaricus marmoreus</name>
    <dbReference type="NCBI Taxonomy" id="39966"/>
    <lineage>
        <taxon>Eukaryota</taxon>
        <taxon>Fungi</taxon>
        <taxon>Dikarya</taxon>
        <taxon>Basidiomycota</taxon>
        <taxon>Agaricomycotina</taxon>
        <taxon>Agaricomycetes</taxon>
        <taxon>Agaricomycetidae</taxon>
        <taxon>Agaricales</taxon>
        <taxon>Tricholomatineae</taxon>
        <taxon>Lyophyllaceae</taxon>
        <taxon>Hypsizygus</taxon>
    </lineage>
</organism>
<keyword evidence="3" id="KW-1185">Reference proteome</keyword>
<dbReference type="PANTHER" id="PTHR31912">
    <property type="entry name" value="IP13529P"/>
    <property type="match status" value="1"/>
</dbReference>
<gene>
    <name evidence="2" type="ORF">Hypma_004702</name>
</gene>
<dbReference type="STRING" id="39966.A0A369J472"/>
<evidence type="ECO:0000313" key="2">
    <source>
        <dbReference type="EMBL" id="RDB15205.1"/>
    </source>
</evidence>
<feature type="region of interest" description="Disordered" evidence="1">
    <location>
        <begin position="48"/>
        <end position="80"/>
    </location>
</feature>
<evidence type="ECO:0000256" key="1">
    <source>
        <dbReference type="SAM" id="MobiDB-lite"/>
    </source>
</evidence>
<protein>
    <submittedName>
        <fullName evidence="2">Uncharacterized protein</fullName>
    </submittedName>
</protein>
<accession>A0A369J472</accession>
<dbReference type="Proteomes" id="UP000076154">
    <property type="component" value="Unassembled WGS sequence"/>
</dbReference>
<feature type="region of interest" description="Disordered" evidence="1">
    <location>
        <begin position="980"/>
        <end position="1001"/>
    </location>
</feature>
<feature type="region of interest" description="Disordered" evidence="1">
    <location>
        <begin position="98"/>
        <end position="119"/>
    </location>
</feature>
<dbReference type="InParanoid" id="A0A369J472"/>